<name>A0A5D0D192_9BACL</name>
<evidence type="ECO:0000313" key="3">
    <source>
        <dbReference type="Proteomes" id="UP000325218"/>
    </source>
</evidence>
<dbReference type="OrthoDB" id="2773476at2"/>
<dbReference type="InterPro" id="IPR016181">
    <property type="entry name" value="Acyl_CoA_acyltransferase"/>
</dbReference>
<dbReference type="Gene3D" id="3.40.630.30">
    <property type="match status" value="1"/>
</dbReference>
<dbReference type="InterPro" id="IPR000182">
    <property type="entry name" value="GNAT_dom"/>
</dbReference>
<dbReference type="Pfam" id="PF12746">
    <property type="entry name" value="GNAT_acetyltran"/>
    <property type="match status" value="1"/>
</dbReference>
<dbReference type="AlphaFoldDB" id="A0A5D0D192"/>
<dbReference type="CDD" id="cd04301">
    <property type="entry name" value="NAT_SF"/>
    <property type="match status" value="1"/>
</dbReference>
<dbReference type="EMBL" id="VSDO01000001">
    <property type="protein sequence ID" value="TYA14505.1"/>
    <property type="molecule type" value="Genomic_DNA"/>
</dbReference>
<dbReference type="GO" id="GO:0016747">
    <property type="term" value="F:acyltransferase activity, transferring groups other than amino-acyl groups"/>
    <property type="evidence" value="ECO:0007669"/>
    <property type="project" value="InterPro"/>
</dbReference>
<organism evidence="2 3">
    <name type="scientific">Paenibacillus faecis</name>
    <dbReference type="NCBI Taxonomy" id="862114"/>
    <lineage>
        <taxon>Bacteria</taxon>
        <taxon>Bacillati</taxon>
        <taxon>Bacillota</taxon>
        <taxon>Bacilli</taxon>
        <taxon>Bacillales</taxon>
        <taxon>Paenibacillaceae</taxon>
        <taxon>Paenibacillus</taxon>
    </lineage>
</organism>
<evidence type="ECO:0000259" key="1">
    <source>
        <dbReference type="PROSITE" id="PS51186"/>
    </source>
</evidence>
<dbReference type="Proteomes" id="UP000325218">
    <property type="component" value="Unassembled WGS sequence"/>
</dbReference>
<protein>
    <submittedName>
        <fullName evidence="2">GNAT family N-acetyltransferase</fullName>
    </submittedName>
</protein>
<evidence type="ECO:0000313" key="2">
    <source>
        <dbReference type="EMBL" id="TYA14505.1"/>
    </source>
</evidence>
<dbReference type="PANTHER" id="PTHR31143">
    <property type="match status" value="1"/>
</dbReference>
<proteinExistence type="predicted"/>
<dbReference type="RefSeq" id="WP_148450101.1">
    <property type="nucleotide sequence ID" value="NZ_VSDO01000001.1"/>
</dbReference>
<reference evidence="2 3" key="1">
    <citation type="submission" date="2019-08" db="EMBL/GenBank/DDBJ databases">
        <title>Genome sequencing of Paenibacillus faecis DSM 23593(T).</title>
        <authorList>
            <person name="Kook J.-K."/>
            <person name="Park S.-N."/>
            <person name="Lim Y.K."/>
        </authorList>
    </citation>
    <scope>NUCLEOTIDE SEQUENCE [LARGE SCALE GENOMIC DNA]</scope>
    <source>
        <strain evidence="2 3">DSM 23593</strain>
    </source>
</reference>
<keyword evidence="2" id="KW-0808">Transferase</keyword>
<dbReference type="PROSITE" id="PS51186">
    <property type="entry name" value="GNAT"/>
    <property type="match status" value="1"/>
</dbReference>
<dbReference type="InterPro" id="IPR027365">
    <property type="entry name" value="GNAT_acetyltra_YdfB-like"/>
</dbReference>
<keyword evidence="3" id="KW-1185">Reference proteome</keyword>
<dbReference type="SUPFAM" id="SSF55729">
    <property type="entry name" value="Acyl-CoA N-acyltransferases (Nat)"/>
    <property type="match status" value="1"/>
</dbReference>
<dbReference type="PANTHER" id="PTHR31143:SF2">
    <property type="entry name" value="FR47-LIKE DOMAIN-CONTAINING PROTEIN-RELATED"/>
    <property type="match status" value="1"/>
</dbReference>
<feature type="domain" description="N-acetyltransferase" evidence="1">
    <location>
        <begin position="126"/>
        <end position="273"/>
    </location>
</feature>
<sequence length="273" mass="31758">MQALAPEYYYTVEKLLNDGFQHPEVLSIIERNNPGAIYVDQLLNPRSALVWSQGIQGFYLIGDYRNDYFNQSLDGFIAEYIEPRMKATSLTHLEISGHHEKWDFESMFASRKLYQFEQLVLEMRKEPVETIENTGTYQIINLKTDEWNNGSIRNVELINSHIDLFWSSKEEFKKKGYGYAALDESEVIGVCYSSFVTNQTHAIGIETVPRYQNKGVGTYLGYRLVKDIRDSGYTPYWDCSLDNEASKRLACRLGFEQVHRYKCRGFEIEVVEQ</sequence>
<accession>A0A5D0D192</accession>
<gene>
    <name evidence="2" type="ORF">FRY98_02120</name>
</gene>
<comment type="caution">
    <text evidence="2">The sequence shown here is derived from an EMBL/GenBank/DDBJ whole genome shotgun (WGS) entry which is preliminary data.</text>
</comment>